<feature type="transmembrane region" description="Helical" evidence="2">
    <location>
        <begin position="77"/>
        <end position="103"/>
    </location>
</feature>
<dbReference type="PANTHER" id="PTHR35519">
    <property type="entry name" value="MEMBRANE PROTEINS"/>
    <property type="match status" value="1"/>
</dbReference>
<accession>A0A369JYC5</accession>
<keyword evidence="2" id="KW-0472">Membrane</keyword>
<proteinExistence type="predicted"/>
<feature type="region of interest" description="Disordered" evidence="1">
    <location>
        <begin position="176"/>
        <end position="268"/>
    </location>
</feature>
<dbReference type="Proteomes" id="UP000076154">
    <property type="component" value="Unassembled WGS sequence"/>
</dbReference>
<evidence type="ECO:0008006" key="5">
    <source>
        <dbReference type="Google" id="ProtNLM"/>
    </source>
</evidence>
<sequence length="268" mass="29176">MTALLGKAGKHLFAKHLENYAPQDPLYEFYTDDKGKKKRRKRVLPPGLSKRDAKILKSIQRRAHYLDKGFSILGFRFGWTFLIGLVPVVGDVAGASISYILVVRKARKADIPSWLLRSMLLNNAISSGVGFVPVVGDLVLAIYKANSRNAALLEEFLRIRGEEYLKLQAGEELITSPPPVKDEKKKKRRWGVSKKDAEQVKPGSGVEAGEVVPTEPLVVDATASSAAVGPTAPKPSPSGSKKSFSLFKKSKAPPSGEKGRFVEGVGPK</sequence>
<reference evidence="3" key="1">
    <citation type="submission" date="2018-04" db="EMBL/GenBank/DDBJ databases">
        <title>Whole genome sequencing of Hypsizygus marmoreus.</title>
        <authorList>
            <person name="Choi I.-G."/>
            <person name="Min B."/>
            <person name="Kim J.-G."/>
            <person name="Kim S."/>
            <person name="Oh Y.-L."/>
            <person name="Kong W.-S."/>
            <person name="Park H."/>
            <person name="Jeong J."/>
            <person name="Song E.-S."/>
        </authorList>
    </citation>
    <scope>NUCLEOTIDE SEQUENCE [LARGE SCALE GENOMIC DNA]</scope>
    <source>
        <strain evidence="3">51987-8</strain>
    </source>
</reference>
<dbReference type="EMBL" id="LUEZ02000040">
    <property type="protein sequence ID" value="RDB25537.1"/>
    <property type="molecule type" value="Genomic_DNA"/>
</dbReference>
<organism evidence="3 4">
    <name type="scientific">Hypsizygus marmoreus</name>
    <name type="common">White beech mushroom</name>
    <name type="synonym">Agaricus marmoreus</name>
    <dbReference type="NCBI Taxonomy" id="39966"/>
    <lineage>
        <taxon>Eukaryota</taxon>
        <taxon>Fungi</taxon>
        <taxon>Dikarya</taxon>
        <taxon>Basidiomycota</taxon>
        <taxon>Agaricomycotina</taxon>
        <taxon>Agaricomycetes</taxon>
        <taxon>Agaricomycetidae</taxon>
        <taxon>Agaricales</taxon>
        <taxon>Tricholomatineae</taxon>
        <taxon>Lyophyllaceae</taxon>
        <taxon>Hypsizygus</taxon>
    </lineage>
</organism>
<evidence type="ECO:0000256" key="1">
    <source>
        <dbReference type="SAM" id="MobiDB-lite"/>
    </source>
</evidence>
<keyword evidence="2" id="KW-0812">Transmembrane</keyword>
<feature type="compositionally biased region" description="Low complexity" evidence="1">
    <location>
        <begin position="237"/>
        <end position="255"/>
    </location>
</feature>
<dbReference type="Pfam" id="PF13430">
    <property type="entry name" value="DUF4112"/>
    <property type="match status" value="1"/>
</dbReference>
<dbReference type="InterPro" id="IPR025187">
    <property type="entry name" value="DUF4112"/>
</dbReference>
<evidence type="ECO:0000313" key="4">
    <source>
        <dbReference type="Proteomes" id="UP000076154"/>
    </source>
</evidence>
<evidence type="ECO:0000313" key="3">
    <source>
        <dbReference type="EMBL" id="RDB25537.1"/>
    </source>
</evidence>
<dbReference type="STRING" id="39966.A0A369JYC5"/>
<dbReference type="InParanoid" id="A0A369JYC5"/>
<gene>
    <name evidence="3" type="ORF">Hypma_006318</name>
</gene>
<name>A0A369JYC5_HYPMA</name>
<feature type="transmembrane region" description="Helical" evidence="2">
    <location>
        <begin position="124"/>
        <end position="143"/>
    </location>
</feature>
<dbReference type="AlphaFoldDB" id="A0A369JYC5"/>
<protein>
    <recommendedName>
        <fullName evidence="5">DUF4112 domain-containing protein</fullName>
    </recommendedName>
</protein>
<keyword evidence="2" id="KW-1133">Transmembrane helix</keyword>
<evidence type="ECO:0000256" key="2">
    <source>
        <dbReference type="SAM" id="Phobius"/>
    </source>
</evidence>
<comment type="caution">
    <text evidence="3">The sequence shown here is derived from an EMBL/GenBank/DDBJ whole genome shotgun (WGS) entry which is preliminary data.</text>
</comment>
<dbReference type="OrthoDB" id="2103474at2759"/>
<keyword evidence="4" id="KW-1185">Reference proteome</keyword>
<dbReference type="PANTHER" id="PTHR35519:SF2">
    <property type="entry name" value="PH DOMAIN PROTEIN"/>
    <property type="match status" value="1"/>
</dbReference>